<dbReference type="InterPro" id="IPR011089">
    <property type="entry name" value="GmrSD_C"/>
</dbReference>
<evidence type="ECO:0000313" key="4">
    <source>
        <dbReference type="EMBL" id="RSX49870.1"/>
    </source>
</evidence>
<comment type="caution">
    <text evidence="4">The sequence shown here is derived from an EMBL/GenBank/DDBJ whole genome shotgun (WGS) entry which is preliminary data.</text>
</comment>
<feature type="transmembrane region" description="Helical" evidence="2">
    <location>
        <begin position="6"/>
        <end position="26"/>
    </location>
</feature>
<feature type="region of interest" description="Disordered" evidence="1">
    <location>
        <begin position="51"/>
        <end position="113"/>
    </location>
</feature>
<gene>
    <name evidence="4" type="ORF">D2E22_0331</name>
</gene>
<evidence type="ECO:0000256" key="1">
    <source>
        <dbReference type="SAM" id="MobiDB-lite"/>
    </source>
</evidence>
<proteinExistence type="predicted"/>
<evidence type="ECO:0000259" key="3">
    <source>
        <dbReference type="Pfam" id="PF07510"/>
    </source>
</evidence>
<dbReference type="PANTHER" id="PTHR24094">
    <property type="entry name" value="SECRETED PROTEIN"/>
    <property type="match status" value="1"/>
</dbReference>
<dbReference type="AlphaFoldDB" id="A0A430FAJ7"/>
<organism evidence="4 5">
    <name type="scientific">Bifidobacterium castoris</name>
    <dbReference type="NCBI Taxonomy" id="2306972"/>
    <lineage>
        <taxon>Bacteria</taxon>
        <taxon>Bacillati</taxon>
        <taxon>Actinomycetota</taxon>
        <taxon>Actinomycetes</taxon>
        <taxon>Bifidobacteriales</taxon>
        <taxon>Bifidobacteriaceae</taxon>
        <taxon>Bifidobacterium</taxon>
    </lineage>
</organism>
<feature type="domain" description="GmrSD restriction endonucleases C-terminal" evidence="3">
    <location>
        <begin position="164"/>
        <end position="306"/>
    </location>
</feature>
<dbReference type="PANTHER" id="PTHR24094:SF15">
    <property type="entry name" value="AMP-DEPENDENT SYNTHETASE_LIGASE DOMAIN-CONTAINING PROTEIN-RELATED"/>
    <property type="match status" value="1"/>
</dbReference>
<accession>A0A430FAJ7</accession>
<feature type="compositionally biased region" description="Basic and acidic residues" evidence="1">
    <location>
        <begin position="51"/>
        <end position="63"/>
    </location>
</feature>
<keyword evidence="5" id="KW-1185">Reference proteome</keyword>
<keyword evidence="2" id="KW-0472">Membrane</keyword>
<dbReference type="OrthoDB" id="5196645at2"/>
<sequence>MRPGRGGVGGTLLTMFLVIILLIVLVQSGGWRALSEQTGIGNPDVAIGDLFTRDDTMPERNTDRPGLTLDRNTDKSDTAAAPSPDATTPSPAAGETPRPDGSGSSGDGAAGVSDTAAGWKDALDALDGVRVAAARPGGYDRESKFGDGWAQAGCGKATIRDTILARDLADVARDRDCHVTTGTLDDPYTGQTIGFKRGRSTSGKVQIDHVVALYDAWASGARDWGQDRRVAYANSPDVLLAVDGPANMAKGAGLDMAGTGRYRTGSNTTAPDIWLPDNQAYRCDYMAKRARIKHDWGLTMTAREKQQTVTYLASCVAGSRP</sequence>
<dbReference type="EMBL" id="QXGI01000001">
    <property type="protein sequence ID" value="RSX49870.1"/>
    <property type="molecule type" value="Genomic_DNA"/>
</dbReference>
<name>A0A430FAJ7_9BIFI</name>
<reference evidence="4 5" key="1">
    <citation type="submission" date="2018-09" db="EMBL/GenBank/DDBJ databases">
        <title>Characterization of the phylogenetic diversity of five novel species belonging to the genus Bifidobacterium.</title>
        <authorList>
            <person name="Lugli G.A."/>
            <person name="Duranti S."/>
            <person name="Milani C."/>
        </authorList>
    </citation>
    <scope>NUCLEOTIDE SEQUENCE [LARGE SCALE GENOMIC DNA]</scope>
    <source>
        <strain evidence="4 5">2020B</strain>
    </source>
</reference>
<evidence type="ECO:0000256" key="2">
    <source>
        <dbReference type="SAM" id="Phobius"/>
    </source>
</evidence>
<feature type="compositionally biased region" description="Low complexity" evidence="1">
    <location>
        <begin position="78"/>
        <end position="93"/>
    </location>
</feature>
<keyword evidence="2" id="KW-1133">Transmembrane helix</keyword>
<protein>
    <submittedName>
        <fullName evidence="4">Deoxyribonuclease</fullName>
    </submittedName>
</protein>
<evidence type="ECO:0000313" key="5">
    <source>
        <dbReference type="Proteomes" id="UP000288052"/>
    </source>
</evidence>
<dbReference type="Proteomes" id="UP000288052">
    <property type="component" value="Unassembled WGS sequence"/>
</dbReference>
<keyword evidence="2" id="KW-0812">Transmembrane</keyword>
<dbReference type="Pfam" id="PF07510">
    <property type="entry name" value="GmrSD_C"/>
    <property type="match status" value="1"/>
</dbReference>